<keyword evidence="1" id="KW-0472">Membrane</keyword>
<evidence type="ECO:0000259" key="2">
    <source>
        <dbReference type="Pfam" id="PF13239"/>
    </source>
</evidence>
<name>A0A1H3A972_9FLAO</name>
<keyword evidence="4" id="KW-1185">Reference proteome</keyword>
<feature type="transmembrane region" description="Helical" evidence="1">
    <location>
        <begin position="28"/>
        <end position="49"/>
    </location>
</feature>
<dbReference type="InterPro" id="IPR025698">
    <property type="entry name" value="2TM_dom"/>
</dbReference>
<dbReference type="STRING" id="229203.SAMN05444338_108153"/>
<keyword evidence="1" id="KW-1133">Transmembrane helix</keyword>
<evidence type="ECO:0000256" key="1">
    <source>
        <dbReference type="SAM" id="Phobius"/>
    </source>
</evidence>
<feature type="domain" description="2TM" evidence="2">
    <location>
        <begin position="17"/>
        <end position="95"/>
    </location>
</feature>
<dbReference type="Pfam" id="PF13239">
    <property type="entry name" value="2TM"/>
    <property type="match status" value="1"/>
</dbReference>
<dbReference type="AlphaFoldDB" id="A0A1H3A972"/>
<gene>
    <name evidence="3" type="ORF">SAMN05444338_108153</name>
</gene>
<dbReference type="RefSeq" id="WP_245709655.1">
    <property type="nucleotide sequence ID" value="NZ_FNMV01000008.1"/>
</dbReference>
<accession>A0A1H3A972</accession>
<dbReference type="EMBL" id="FNMV01000008">
    <property type="protein sequence ID" value="SDX26021.1"/>
    <property type="molecule type" value="Genomic_DNA"/>
</dbReference>
<keyword evidence="1" id="KW-0812">Transmembrane</keyword>
<organism evidence="3 4">
    <name type="scientific">Flavobacterium degerlachei</name>
    <dbReference type="NCBI Taxonomy" id="229203"/>
    <lineage>
        <taxon>Bacteria</taxon>
        <taxon>Pseudomonadati</taxon>
        <taxon>Bacteroidota</taxon>
        <taxon>Flavobacteriia</taxon>
        <taxon>Flavobacteriales</taxon>
        <taxon>Flavobacteriaceae</taxon>
        <taxon>Flavobacterium</taxon>
    </lineage>
</organism>
<protein>
    <submittedName>
        <fullName evidence="3">2TM domain-containing protein</fullName>
    </submittedName>
</protein>
<evidence type="ECO:0000313" key="3">
    <source>
        <dbReference type="EMBL" id="SDX26021.1"/>
    </source>
</evidence>
<reference evidence="4" key="1">
    <citation type="submission" date="2016-10" db="EMBL/GenBank/DDBJ databases">
        <authorList>
            <person name="Varghese N."/>
            <person name="Submissions S."/>
        </authorList>
    </citation>
    <scope>NUCLEOTIDE SEQUENCE [LARGE SCALE GENOMIC DNA]</scope>
    <source>
        <strain evidence="4">DSM 15718</strain>
    </source>
</reference>
<proteinExistence type="predicted"/>
<dbReference type="Proteomes" id="UP000198569">
    <property type="component" value="Unassembled WGS sequence"/>
</dbReference>
<evidence type="ECO:0000313" key="4">
    <source>
        <dbReference type="Proteomes" id="UP000198569"/>
    </source>
</evidence>
<sequence>MEIVMENKYQNEDRYFKAKKRVEEIKGFYGNLTAYVVVNIGLLAINLATSPSYLWFFWPLFGWGIGVFIHGMKVFNYMPFLGKDWEEQKIKEFMEKEKEKEQKGNWK</sequence>
<feature type="transmembrane region" description="Helical" evidence="1">
    <location>
        <begin position="55"/>
        <end position="75"/>
    </location>
</feature>